<dbReference type="Pfam" id="PF00702">
    <property type="entry name" value="Hydrolase"/>
    <property type="match status" value="1"/>
</dbReference>
<evidence type="ECO:0000313" key="2">
    <source>
        <dbReference type="Proteomes" id="UP000750334"/>
    </source>
</evidence>
<dbReference type="CDD" id="cd07527">
    <property type="entry name" value="HAD_ScGPP-like"/>
    <property type="match status" value="1"/>
</dbReference>
<proteinExistence type="predicted"/>
<dbReference type="GO" id="GO:0003850">
    <property type="term" value="F:2-deoxyglucose-6-phosphatase activity"/>
    <property type="evidence" value="ECO:0007669"/>
    <property type="project" value="TreeGrafter"/>
</dbReference>
<protein>
    <submittedName>
        <fullName evidence="1">2-deoxyglucose-6-phosphatase</fullName>
    </submittedName>
</protein>
<dbReference type="InterPro" id="IPR006439">
    <property type="entry name" value="HAD-SF_hydro_IA"/>
</dbReference>
<dbReference type="OrthoDB" id="40579at2759"/>
<dbReference type="Gene3D" id="3.40.50.1000">
    <property type="entry name" value="HAD superfamily/HAD-like"/>
    <property type="match status" value="1"/>
</dbReference>
<organism evidence="1 2">
    <name type="scientific">Maudiozyma exigua</name>
    <name type="common">Yeast</name>
    <name type="synonym">Kazachstania exigua</name>
    <dbReference type="NCBI Taxonomy" id="34358"/>
    <lineage>
        <taxon>Eukaryota</taxon>
        <taxon>Fungi</taxon>
        <taxon>Dikarya</taxon>
        <taxon>Ascomycota</taxon>
        <taxon>Saccharomycotina</taxon>
        <taxon>Saccharomycetes</taxon>
        <taxon>Saccharomycetales</taxon>
        <taxon>Saccharomycetaceae</taxon>
        <taxon>Maudiozyma</taxon>
    </lineage>
</organism>
<dbReference type="PANTHER" id="PTHR43481:SF9">
    <property type="entry name" value="2-DEOXYGLUCOSE-6-PHOSPHATE PHOSPHATASE 1-RELATED"/>
    <property type="match status" value="1"/>
</dbReference>
<keyword evidence="2" id="KW-1185">Reference proteome</keyword>
<dbReference type="InterPro" id="IPR036412">
    <property type="entry name" value="HAD-like_sf"/>
</dbReference>
<gene>
    <name evidence="1" type="primary">DOG2</name>
    <name evidence="1" type="ORF">C6P45_002346</name>
</gene>
<dbReference type="NCBIfam" id="TIGR01509">
    <property type="entry name" value="HAD-SF-IA-v3"/>
    <property type="match status" value="1"/>
</dbReference>
<dbReference type="SUPFAM" id="SSF56784">
    <property type="entry name" value="HAD-like"/>
    <property type="match status" value="1"/>
</dbReference>
<dbReference type="SFLD" id="SFLDG01129">
    <property type="entry name" value="C1.5:_HAD__Beta-PGM__Phosphata"/>
    <property type="match status" value="1"/>
</dbReference>
<comment type="caution">
    <text evidence="1">The sequence shown here is derived from an EMBL/GenBank/DDBJ whole genome shotgun (WGS) entry which is preliminary data.</text>
</comment>
<dbReference type="Gene3D" id="1.10.150.240">
    <property type="entry name" value="Putative phosphatase, domain 2"/>
    <property type="match status" value="1"/>
</dbReference>
<dbReference type="Proteomes" id="UP000750334">
    <property type="component" value="Unassembled WGS sequence"/>
</dbReference>
<dbReference type="SFLD" id="SFLDS00003">
    <property type="entry name" value="Haloacid_Dehalogenase"/>
    <property type="match status" value="1"/>
</dbReference>
<name>A0A9P6WDR4_MAUEX</name>
<dbReference type="InterPro" id="IPR023198">
    <property type="entry name" value="PGP-like_dom2"/>
</dbReference>
<accession>A0A9P6WDR4</accession>
<dbReference type="PANTHER" id="PTHR43481">
    <property type="entry name" value="FRUCTOSE-1-PHOSPHATE PHOSPHATASE"/>
    <property type="match status" value="1"/>
</dbReference>
<dbReference type="InterPro" id="IPR051806">
    <property type="entry name" value="HAD-like_SPP"/>
</dbReference>
<dbReference type="InterPro" id="IPR023214">
    <property type="entry name" value="HAD_sf"/>
</dbReference>
<dbReference type="AlphaFoldDB" id="A0A9P6WDR4"/>
<evidence type="ECO:0000313" key="1">
    <source>
        <dbReference type="EMBL" id="KAG0670443.1"/>
    </source>
</evidence>
<reference evidence="1 2" key="1">
    <citation type="submission" date="2020-11" db="EMBL/GenBank/DDBJ databases">
        <title>Kefir isolates.</title>
        <authorList>
            <person name="Marcisauskas S."/>
            <person name="Kim Y."/>
            <person name="Blasche S."/>
        </authorList>
    </citation>
    <scope>NUCLEOTIDE SEQUENCE [LARGE SCALE GENOMIC DNA]</scope>
    <source>
        <strain evidence="1 2">OG2</strain>
    </source>
</reference>
<sequence>MTVSKPTSSHVIKTDVCLFDLDGTIVDTTIAAESTWRKLCAKHNVDPTELFKVSHGSKSAEMLARFFPDVDNTDNKGALMLEKDMADNYIDTVKLVPGAKDLLLSLDKDTSDPSKNFNVENKRKWAIVTSGSPYLAFSWFANILKDVGKPTVFVTGNDVTEGKPHPMGYKMAREALSKTWNYTVPCRSVVFEDAPVGIKAGNAMGAITIGIASSHPAEKLAEVGANFVVKDLTQVTVKENTETGCIQLEIKDPLFSNPI</sequence>
<dbReference type="EMBL" id="PUHR01000023">
    <property type="protein sequence ID" value="KAG0670443.1"/>
    <property type="molecule type" value="Genomic_DNA"/>
</dbReference>